<dbReference type="AlphaFoldDB" id="A0A6C0E740"/>
<reference evidence="1" key="1">
    <citation type="journal article" date="2020" name="Nature">
        <title>Giant virus diversity and host interactions through global metagenomics.</title>
        <authorList>
            <person name="Schulz F."/>
            <person name="Roux S."/>
            <person name="Paez-Espino D."/>
            <person name="Jungbluth S."/>
            <person name="Walsh D.A."/>
            <person name="Denef V.J."/>
            <person name="McMahon K.D."/>
            <person name="Konstantinidis K.T."/>
            <person name="Eloe-Fadrosh E.A."/>
            <person name="Kyrpides N.C."/>
            <person name="Woyke T."/>
        </authorList>
    </citation>
    <scope>NUCLEOTIDE SEQUENCE</scope>
    <source>
        <strain evidence="1">GVMAG-M-3300023179-150</strain>
    </source>
</reference>
<proteinExistence type="predicted"/>
<protein>
    <submittedName>
        <fullName evidence="1">Uncharacterized protein</fullName>
    </submittedName>
</protein>
<sequence>MNLEPYQKWEEDIKSYISATKLFNYFLDDPLLDYLDKFGSYLGLEPSEIPEEIRYILDKGVLFEKKVIDLIAKVIPVMTISQKESWTDGCLRTLQAMKEGHPIIYQGYLVNHNNKTKGIPDLLVRSDYLNKFKPGLISDQDLMIGSYFGPWHYRVIDIKMSNINLTVDGKYIINSKLYKTYKAQVLVYNLALGYLQGYQPLQAYLLGRGSHNYDNSLVNRDCFSSIAVVDYEDYDQDFLVKLNKALEWHETLNQMNLPSKNATGQYDWGSVLNKQLNNNSELSLRPNMKNNYDYRWNNFKNKIAAETQDLTLLWNCGPAKRQEALRLGYNDWSSYLKYCIETPGLQNTTLSNIIYTNLDVNKELIRPYKLDKEYLSFLPKLNTPFVVLDFEISSNLNDDFEQLPYMGGVEITFLIGASIVIPLPNGPQYRYFPFLIDQMTHQCEYNLLKKFMNWVVDVQSSIGPITFYHWSKAEPIFFEKMVERQWDNLTEEDKNLLATLQFSDLLTIFRYQPITIKGALNFGLKEIGKAMYTHGMIKSTWVNNDINGLAAMLRIFKYNSEAIRLNTTLNYFKEVNDIVEYNMMDCQVLAEIIFFLQNKYFVN</sequence>
<dbReference type="EMBL" id="MN739752">
    <property type="protein sequence ID" value="QHT24986.1"/>
    <property type="molecule type" value="Genomic_DNA"/>
</dbReference>
<evidence type="ECO:0000313" key="1">
    <source>
        <dbReference type="EMBL" id="QHT24986.1"/>
    </source>
</evidence>
<name>A0A6C0E740_9ZZZZ</name>
<organism evidence="1">
    <name type="scientific">viral metagenome</name>
    <dbReference type="NCBI Taxonomy" id="1070528"/>
    <lineage>
        <taxon>unclassified sequences</taxon>
        <taxon>metagenomes</taxon>
        <taxon>organismal metagenomes</taxon>
    </lineage>
</organism>
<accession>A0A6C0E740</accession>